<protein>
    <submittedName>
        <fullName evidence="1">Uncharacterized protein</fullName>
    </submittedName>
</protein>
<gene>
    <name evidence="1" type="ORF">Bhyg_07319</name>
</gene>
<keyword evidence="2" id="KW-1185">Reference proteome</keyword>
<comment type="caution">
    <text evidence="1">The sequence shown here is derived from an EMBL/GenBank/DDBJ whole genome shotgun (WGS) entry which is preliminary data.</text>
</comment>
<evidence type="ECO:0000313" key="1">
    <source>
        <dbReference type="EMBL" id="KAJ6642371.1"/>
    </source>
</evidence>
<accession>A0A9Q0N3D2</accession>
<dbReference type="Proteomes" id="UP001151699">
    <property type="component" value="Chromosome B"/>
</dbReference>
<sequence length="231" mass="27035">MNSQQIETNDDQVEIIFPNLKQSLPANQKNRLHKDPKFLSEQVEVFNKKNQTFKVVPETLDAQNSDGKPLKFVSSRPLFVYRNDEKKKQQQNHGHGYAPIIFLEILLHWSNFHKKVAVHSVPINSNYDLDVHVDPSMQIPSIENLPINENPKPKNRVLVFRPLHVYRQQQKEKENMRIYGHPNYQYVVPVDYWFGASGNEKEYAPQHTESFYNPSSPIHIPSHHHTSGYYV</sequence>
<evidence type="ECO:0000313" key="2">
    <source>
        <dbReference type="Proteomes" id="UP001151699"/>
    </source>
</evidence>
<dbReference type="EMBL" id="WJQU01000002">
    <property type="protein sequence ID" value="KAJ6642371.1"/>
    <property type="molecule type" value="Genomic_DNA"/>
</dbReference>
<organism evidence="1 2">
    <name type="scientific">Pseudolycoriella hygida</name>
    <dbReference type="NCBI Taxonomy" id="35572"/>
    <lineage>
        <taxon>Eukaryota</taxon>
        <taxon>Metazoa</taxon>
        <taxon>Ecdysozoa</taxon>
        <taxon>Arthropoda</taxon>
        <taxon>Hexapoda</taxon>
        <taxon>Insecta</taxon>
        <taxon>Pterygota</taxon>
        <taxon>Neoptera</taxon>
        <taxon>Endopterygota</taxon>
        <taxon>Diptera</taxon>
        <taxon>Nematocera</taxon>
        <taxon>Sciaroidea</taxon>
        <taxon>Sciaridae</taxon>
        <taxon>Pseudolycoriella</taxon>
    </lineage>
</organism>
<proteinExistence type="predicted"/>
<dbReference type="AlphaFoldDB" id="A0A9Q0N3D2"/>
<reference evidence="1" key="1">
    <citation type="submission" date="2022-07" db="EMBL/GenBank/DDBJ databases">
        <authorList>
            <person name="Trinca V."/>
            <person name="Uliana J.V.C."/>
            <person name="Torres T.T."/>
            <person name="Ward R.J."/>
            <person name="Monesi N."/>
        </authorList>
    </citation>
    <scope>NUCLEOTIDE SEQUENCE</scope>
    <source>
        <strain evidence="1">HSMRA1968</strain>
        <tissue evidence="1">Whole embryos</tissue>
    </source>
</reference>
<name>A0A9Q0N3D2_9DIPT</name>
<dbReference type="OrthoDB" id="10331984at2759"/>